<evidence type="ECO:0000259" key="3">
    <source>
        <dbReference type="Pfam" id="PF18962"/>
    </source>
</evidence>
<evidence type="ECO:0000313" key="6">
    <source>
        <dbReference type="Proteomes" id="UP000656244"/>
    </source>
</evidence>
<organism evidence="5 6">
    <name type="scientific">Hyunsoonleella aquatilis</name>
    <dbReference type="NCBI Taxonomy" id="2762758"/>
    <lineage>
        <taxon>Bacteria</taxon>
        <taxon>Pseudomonadati</taxon>
        <taxon>Bacteroidota</taxon>
        <taxon>Flavobacteriia</taxon>
        <taxon>Flavobacteriales</taxon>
        <taxon>Flavobacteriaceae</taxon>
    </lineage>
</organism>
<protein>
    <submittedName>
        <fullName evidence="5">VCBS repeat-containing protein</fullName>
    </submittedName>
</protein>
<dbReference type="Pfam" id="PF21167">
    <property type="entry name" value="DUF6851"/>
    <property type="match status" value="1"/>
</dbReference>
<dbReference type="InterPro" id="IPR011519">
    <property type="entry name" value="UnbV_ASPIC"/>
</dbReference>
<dbReference type="Pfam" id="PF18962">
    <property type="entry name" value="Por_Secre_tail"/>
    <property type="match status" value="1"/>
</dbReference>
<evidence type="ECO:0000259" key="4">
    <source>
        <dbReference type="Pfam" id="PF21167"/>
    </source>
</evidence>
<evidence type="ECO:0000259" key="2">
    <source>
        <dbReference type="Pfam" id="PF07593"/>
    </source>
</evidence>
<dbReference type="SUPFAM" id="SSF69318">
    <property type="entry name" value="Integrin alpha N-terminal domain"/>
    <property type="match status" value="1"/>
</dbReference>
<name>A0A923HBS1_9FLAO</name>
<feature type="domain" description="Secretion system C-terminal sorting" evidence="3">
    <location>
        <begin position="1307"/>
        <end position="1373"/>
    </location>
</feature>
<dbReference type="Pfam" id="PF07593">
    <property type="entry name" value="UnbV_ASPIC"/>
    <property type="match status" value="1"/>
</dbReference>
<dbReference type="EMBL" id="JACNMF010000005">
    <property type="protein sequence ID" value="MBC3759604.1"/>
    <property type="molecule type" value="Genomic_DNA"/>
</dbReference>
<comment type="caution">
    <text evidence="5">The sequence shown here is derived from an EMBL/GenBank/DDBJ whole genome shotgun (WGS) entry which is preliminary data.</text>
</comment>
<feature type="domain" description="DUF6851" evidence="4">
    <location>
        <begin position="712"/>
        <end position="841"/>
    </location>
</feature>
<dbReference type="InterPro" id="IPR049283">
    <property type="entry name" value="DUF6851"/>
</dbReference>
<dbReference type="PANTHER" id="PTHR16026">
    <property type="entry name" value="CARTILAGE ACIDIC PROTEIN 1"/>
    <property type="match status" value="1"/>
</dbReference>
<feature type="domain" description="ASPIC/UnbV" evidence="2">
    <location>
        <begin position="488"/>
        <end position="554"/>
    </location>
</feature>
<evidence type="ECO:0000256" key="1">
    <source>
        <dbReference type="ARBA" id="ARBA00022729"/>
    </source>
</evidence>
<dbReference type="InterPro" id="IPR016119">
    <property type="entry name" value="Br/Cl_peroxidase_C"/>
</dbReference>
<keyword evidence="1" id="KW-0732">Signal</keyword>
<dbReference type="Gene3D" id="2.130.10.130">
    <property type="entry name" value="Integrin alpha, N-terminal"/>
    <property type="match status" value="2"/>
</dbReference>
<reference evidence="5" key="1">
    <citation type="submission" date="2020-08" db="EMBL/GenBank/DDBJ databases">
        <title>Hyunsoonleella sp. strain SJ7 genome sequencing and assembly.</title>
        <authorList>
            <person name="Kim I."/>
        </authorList>
    </citation>
    <scope>NUCLEOTIDE SEQUENCE</scope>
    <source>
        <strain evidence="5">SJ7</strain>
    </source>
</reference>
<dbReference type="RefSeq" id="WP_186563575.1">
    <property type="nucleotide sequence ID" value="NZ_JACNMF010000005.1"/>
</dbReference>
<dbReference type="Pfam" id="PF13517">
    <property type="entry name" value="FG-GAP_3"/>
    <property type="match status" value="2"/>
</dbReference>
<dbReference type="InterPro" id="IPR026444">
    <property type="entry name" value="Secre_tail"/>
</dbReference>
<dbReference type="CDD" id="cd03398">
    <property type="entry name" value="PAP2_haloperoxidase"/>
    <property type="match status" value="1"/>
</dbReference>
<proteinExistence type="predicted"/>
<keyword evidence="6" id="KW-1185">Reference proteome</keyword>
<dbReference type="NCBIfam" id="TIGR04183">
    <property type="entry name" value="Por_Secre_tail"/>
    <property type="match status" value="1"/>
</dbReference>
<dbReference type="InterPro" id="IPR013517">
    <property type="entry name" value="FG-GAP"/>
</dbReference>
<dbReference type="InterPro" id="IPR036938">
    <property type="entry name" value="PAP2/HPO_sf"/>
</dbReference>
<dbReference type="GO" id="GO:0004601">
    <property type="term" value="F:peroxidase activity"/>
    <property type="evidence" value="ECO:0007669"/>
    <property type="project" value="InterPro"/>
</dbReference>
<dbReference type="PANTHER" id="PTHR16026:SF0">
    <property type="entry name" value="CARTILAGE ACIDIC PROTEIN 1"/>
    <property type="match status" value="1"/>
</dbReference>
<sequence length="1377" mass="152070">MRKEINILINSSATINALRHLAIMKTIQLLGLLSIASLGLNAQTFAEVSAVSGIDHIYDQIGTLGGGCVFFDYDNDGWEDLYIVGGRTRDVLYRNMANGTFEIVPNAGFDITDNFYTTGVVSADVNNDGYRDLFITTWGGRNPGSNFKRNLLFLNNGNGTFTESGLVAGITEVSFSMGASVLDYNKDGFLDIYVVNYIENQDDSEDDQGNVIFSHTCFENYFYENNGDGTFSEKAQILGLDNTGCALAVMPTDFDLDHDQDIYLANDFGAYIEPNALYANNYPQSLYSNVSQQTRTDIGIFAMGIAYADIDKDNDFDYYLTNLGRNVLLRNNGDQTFTDDSTSANVENTYAQDGNGSEFLTTGWGTAFLDVNNDTWPDLFVANGKTPSANSISTGEDDPNKLYINNNGMTFTDISFESGIGDSNRGRGMAYCDYDKDGDLDIVVVVQTHSVGTDARTTLYQNQLNPGSTQGKNWVQFKLEGESINKDAIGAKVKLTVNGEQLIQEIHGQGSHCSQHSLVVHFGLADNDVIDNVEIIWSDDYSQNFEDVTPNQRYRIKEGNDLSIEISGCTDPNSCTYNPTATVDDGSCQYLPPNDISGNTASGFYKTETYTYNATSGSQVSWTVEGGKIINGQGTNNIQITWEFVEQGRVIALESGNSCSNSEAELIVNLHIDNLSEDTSIARIWNEALLEAIRGDYARPTVHARNLFHTSVALYDVWAIYESTKPYLIGNEVHGFTSDLVEFELAESIAASKEKAMSYAAYRLLVHRFEDSPSADTSLERFNLIMKQLGYDISNISMDYQSGDAAALGNYVAQTIINYGFTDNSREITGYDNAFYQPVNPALDLNGPDALTGIVASSKWQPLTFNTFIDQSGNLIEGSTPEFLSPEWGAVHPFSLSDSDKETFSKNGNDYTVYHNPEAPPHLSGASASSREQYKWNFELVSLWSSHLDPTDGVMWDISPKSIGNIDINLFPNSYANYPDFYNELEGGDISLGHAINPVTGQAYKTQMVPRADYARVLAEFWADGPDSETPPGHWFTILNYVTDHELFERKFNGQGDELSPLEWDVKAYFILGGALHDSAIAAWGIKGWHDYIRPISAIRYMCELGQSTDNNLPNYNPEGIELKEGYIEVVQAGDPLSGINDEHVGEIKLKAWRGHNFIDNATTDVAGVGWILAENWWPYQRPSFVTPPFAGFVSGHSTFSRAAAEVMTLITGDAFFPGGMGEFVAKKDEFLVFEKGPSVDVTLQWATYRDASDQTSLSRIWGGIHPPADDIPGRLIGKQIGIDAYNFALPYFEKSNTSDDELEIVLYPNPIEDNLYLKNLKGTSTIQLYSINGQLIFNDTISATSGSFDLKALAQGVYILKVTSDSENVNQILIKQ</sequence>
<dbReference type="InterPro" id="IPR027039">
    <property type="entry name" value="Crtac1"/>
</dbReference>
<gene>
    <name evidence="5" type="ORF">H7U19_14400</name>
</gene>
<dbReference type="SUPFAM" id="SSF48317">
    <property type="entry name" value="Acid phosphatase/Vanadium-dependent haloperoxidase"/>
    <property type="match status" value="1"/>
</dbReference>
<accession>A0A923HBS1</accession>
<evidence type="ECO:0000313" key="5">
    <source>
        <dbReference type="EMBL" id="MBC3759604.1"/>
    </source>
</evidence>
<dbReference type="InterPro" id="IPR028994">
    <property type="entry name" value="Integrin_alpha_N"/>
</dbReference>
<dbReference type="Proteomes" id="UP000656244">
    <property type="component" value="Unassembled WGS sequence"/>
</dbReference>
<dbReference type="Gene3D" id="1.10.606.10">
    <property type="entry name" value="Vanadium-containing Chloroperoxidase, domain 2"/>
    <property type="match status" value="1"/>
</dbReference>